<organism evidence="1 2">
    <name type="scientific">Clonorchis sinensis</name>
    <name type="common">Chinese liver fluke</name>
    <dbReference type="NCBI Taxonomy" id="79923"/>
    <lineage>
        <taxon>Eukaryota</taxon>
        <taxon>Metazoa</taxon>
        <taxon>Spiralia</taxon>
        <taxon>Lophotrochozoa</taxon>
        <taxon>Platyhelminthes</taxon>
        <taxon>Trematoda</taxon>
        <taxon>Digenea</taxon>
        <taxon>Opisthorchiida</taxon>
        <taxon>Opisthorchiata</taxon>
        <taxon>Opisthorchiidae</taxon>
        <taxon>Clonorchis</taxon>
    </lineage>
</organism>
<dbReference type="EMBL" id="NIRI02000013">
    <property type="protein sequence ID" value="KAG5453345.1"/>
    <property type="molecule type" value="Genomic_DNA"/>
</dbReference>
<sequence length="302" mass="34283">MDIRLLETFRRRTTGFALRGTHEIAGVPDFWPVLCFTHCLLKNRELYMCIRNALLIRLLKIPRQPDRFRPFKGLSGKRNPRVSVNLMFYLKPNCAELYKCTDLQTNLVLRQAHLEHHKREVQLGSTGVSLCCRIRGCLLVDDQVAVDLFAELGNWLANVSSPYEETSSVRSWVGTSSLPACVYIAFEDHLLSSDLIGYLGFNDSRESIDPFVIFVAFFLPVCPIYRHGALVVDQVAVDLFAELGNWLANVSSPYEETSSVRIWVAENSSTAHDRFCPSTLGSSDRRSPRVSVNLMFYLKKNA</sequence>
<reference evidence="1 2" key="1">
    <citation type="journal article" date="2018" name="Biotechnol. Adv.">
        <title>Improved genomic resources and new bioinformatic workflow for the carcinogenic parasite Clonorchis sinensis: Biotechnological implications.</title>
        <authorList>
            <person name="Wang D."/>
            <person name="Korhonen P.K."/>
            <person name="Gasser R.B."/>
            <person name="Young N.D."/>
        </authorList>
    </citation>
    <scope>NUCLEOTIDE SEQUENCE [LARGE SCALE GENOMIC DNA]</scope>
    <source>
        <strain evidence="1">Cs-k2</strain>
    </source>
</reference>
<evidence type="ECO:0000313" key="1">
    <source>
        <dbReference type="EMBL" id="KAG5453345.1"/>
    </source>
</evidence>
<gene>
    <name evidence="1" type="ORF">CSKR_109359</name>
</gene>
<keyword evidence="2" id="KW-1185">Reference proteome</keyword>
<dbReference type="AlphaFoldDB" id="A0A419PN58"/>
<evidence type="ECO:0000313" key="2">
    <source>
        <dbReference type="Proteomes" id="UP000286415"/>
    </source>
</evidence>
<protein>
    <submittedName>
        <fullName evidence="1">Uncharacterized protein</fullName>
    </submittedName>
</protein>
<accession>A0A419PN58</accession>
<dbReference type="Proteomes" id="UP000286415">
    <property type="component" value="Unassembled WGS sequence"/>
</dbReference>
<name>A0A419PN58_CLOSI</name>
<comment type="caution">
    <text evidence="1">The sequence shown here is derived from an EMBL/GenBank/DDBJ whole genome shotgun (WGS) entry which is preliminary data.</text>
</comment>
<proteinExistence type="predicted"/>
<dbReference type="InParanoid" id="A0A419PN58"/>
<reference evidence="1 2" key="2">
    <citation type="journal article" date="2021" name="Genomics">
        <title>High-quality reference genome for Clonorchis sinensis.</title>
        <authorList>
            <person name="Young N.D."/>
            <person name="Stroehlein A.J."/>
            <person name="Kinkar L."/>
            <person name="Wang T."/>
            <person name="Sohn W.M."/>
            <person name="Chang B.C.H."/>
            <person name="Kaur P."/>
            <person name="Weisz D."/>
            <person name="Dudchenko O."/>
            <person name="Aiden E.L."/>
            <person name="Korhonen P.K."/>
            <person name="Gasser R.B."/>
        </authorList>
    </citation>
    <scope>NUCLEOTIDE SEQUENCE [LARGE SCALE GENOMIC DNA]</scope>
    <source>
        <strain evidence="1">Cs-k2</strain>
    </source>
</reference>